<evidence type="ECO:0000256" key="1">
    <source>
        <dbReference type="SAM" id="MobiDB-lite"/>
    </source>
</evidence>
<protein>
    <submittedName>
        <fullName evidence="2">Uncharacterized protein</fullName>
    </submittedName>
</protein>
<feature type="region of interest" description="Disordered" evidence="1">
    <location>
        <begin position="528"/>
        <end position="589"/>
    </location>
</feature>
<feature type="region of interest" description="Disordered" evidence="1">
    <location>
        <begin position="669"/>
        <end position="708"/>
    </location>
</feature>
<dbReference type="AlphaFoldDB" id="A0A8H5HQR0"/>
<gene>
    <name evidence="2" type="ORF">D9615_000168</name>
</gene>
<proteinExistence type="predicted"/>
<organism evidence="2 3">
    <name type="scientific">Tricholomella constricta</name>
    <dbReference type="NCBI Taxonomy" id="117010"/>
    <lineage>
        <taxon>Eukaryota</taxon>
        <taxon>Fungi</taxon>
        <taxon>Dikarya</taxon>
        <taxon>Basidiomycota</taxon>
        <taxon>Agaricomycotina</taxon>
        <taxon>Agaricomycetes</taxon>
        <taxon>Agaricomycetidae</taxon>
        <taxon>Agaricales</taxon>
        <taxon>Tricholomatineae</taxon>
        <taxon>Lyophyllaceae</taxon>
        <taxon>Tricholomella</taxon>
    </lineage>
</organism>
<comment type="caution">
    <text evidence="2">The sequence shown here is derived from an EMBL/GenBank/DDBJ whole genome shotgun (WGS) entry which is preliminary data.</text>
</comment>
<dbReference type="EMBL" id="JAACJP010000001">
    <property type="protein sequence ID" value="KAF5387856.1"/>
    <property type="molecule type" value="Genomic_DNA"/>
</dbReference>
<feature type="region of interest" description="Disordered" evidence="1">
    <location>
        <begin position="265"/>
        <end position="398"/>
    </location>
</feature>
<reference evidence="2 3" key="1">
    <citation type="journal article" date="2020" name="ISME J.">
        <title>Uncovering the hidden diversity of litter-decomposition mechanisms in mushroom-forming fungi.</title>
        <authorList>
            <person name="Floudas D."/>
            <person name="Bentzer J."/>
            <person name="Ahren D."/>
            <person name="Johansson T."/>
            <person name="Persson P."/>
            <person name="Tunlid A."/>
        </authorList>
    </citation>
    <scope>NUCLEOTIDE SEQUENCE [LARGE SCALE GENOMIC DNA]</scope>
    <source>
        <strain evidence="2 3">CBS 661.87</strain>
    </source>
</reference>
<feature type="compositionally biased region" description="Low complexity" evidence="1">
    <location>
        <begin position="195"/>
        <end position="221"/>
    </location>
</feature>
<feature type="compositionally biased region" description="Polar residues" evidence="1">
    <location>
        <begin position="670"/>
        <end position="680"/>
    </location>
</feature>
<feature type="compositionally biased region" description="Polar residues" evidence="1">
    <location>
        <begin position="64"/>
        <end position="76"/>
    </location>
</feature>
<dbReference type="Gene3D" id="6.10.140.1020">
    <property type="match status" value="1"/>
</dbReference>
<feature type="compositionally biased region" description="Basic and acidic residues" evidence="1">
    <location>
        <begin position="698"/>
        <end position="708"/>
    </location>
</feature>
<keyword evidence="3" id="KW-1185">Reference proteome</keyword>
<sequence length="777" mass="84985">MPMPMALIVTTKTISSELSLADMASSNPSSYGVLDARPVSSSGLPPRLPEIAQQAERILDDITTDTPSNANASHNLGPSAFQPISKKEQLHTDDGDGQLPMSKLSAEPHAMRADVEVLQAEYDHLSAPLMQYEILLQSHDLVDLSLGLPLRRGLHQDRHVTNLISVDCPSPSDSASASHGLEHDFRLNADEFDSPEVSSSPPTSSPSLLFASSSLPSSQSSAIQAAEDSDNLKEELSFHQTEDSDEVRDIDMLVSRESSAPAVGVSSFAFPTPQSFPKPDCSSFDHFSPDGRPSSQDSEDPEFEPIMTDKSMEALHSDLSFTSSPQRAHTWAQEPELASLSPGLNATASEVIPSATCSPVPSPRPTPASSSLPPSSPASSSLHPSSPPPQPLCSPLEDAGSFHVEDARTAPPGSCAIDGEPVSSLILSEQMLEVTYPELVDVEAGLHLVAGIYSDYRRQQIPIFDFDSQPLRGKRKAEDQSIDVRPPYILQNESRRATIADDVAPDYTSPNPKRPTIAAQKLQHKKLTTPFRSPLIKRPKLAPASQGPPPQIPSTLRNEEPNISIEQTPPPAVFPEPDKTDPKKRYRTQRAAAQFKSPLSVDASSKLASSVRMTPTIQVLERQLHLLKRAVKVKQDGDEKTLQALVKKWTEAGREIAWEVWELVKDNASTEDQGWGNPQSKGKPRKSALEDSWGWNEKSGEKNQPSREYERNWGWDVVPVGDSVDTENIETGRYEREIEDDDLDEKKQDTLGTMLMQLGIAPETLGWNEEDGTFQDE</sequence>
<feature type="region of interest" description="Disordered" evidence="1">
    <location>
        <begin position="64"/>
        <end position="83"/>
    </location>
</feature>
<feature type="region of interest" description="Disordered" evidence="1">
    <location>
        <begin position="192"/>
        <end position="244"/>
    </location>
</feature>
<feature type="compositionally biased region" description="Basic and acidic residues" evidence="1">
    <location>
        <begin position="230"/>
        <end position="244"/>
    </location>
</feature>
<evidence type="ECO:0000313" key="2">
    <source>
        <dbReference type="EMBL" id="KAF5387856.1"/>
    </source>
</evidence>
<dbReference type="OrthoDB" id="27934at2759"/>
<dbReference type="Proteomes" id="UP000565441">
    <property type="component" value="Unassembled WGS sequence"/>
</dbReference>
<feature type="compositionally biased region" description="Low complexity" evidence="1">
    <location>
        <begin position="367"/>
        <end position="384"/>
    </location>
</feature>
<evidence type="ECO:0000313" key="3">
    <source>
        <dbReference type="Proteomes" id="UP000565441"/>
    </source>
</evidence>
<name>A0A8H5HQR0_9AGAR</name>
<accession>A0A8H5HQR0</accession>